<dbReference type="RefSeq" id="WP_140596096.1">
    <property type="nucleotide sequence ID" value="NZ_VFWZ01000008.1"/>
</dbReference>
<name>A0A504J6T0_9FLAO</name>
<comment type="caution">
    <text evidence="1">The sequence shown here is derived from an EMBL/GenBank/DDBJ whole genome shotgun (WGS) entry which is preliminary data.</text>
</comment>
<dbReference type="AlphaFoldDB" id="A0A504J6T0"/>
<proteinExistence type="predicted"/>
<protein>
    <submittedName>
        <fullName evidence="1">Uncharacterized protein</fullName>
    </submittedName>
</protein>
<organism evidence="1 2">
    <name type="scientific">Aquimarina algicola</name>
    <dbReference type="NCBI Taxonomy" id="2589995"/>
    <lineage>
        <taxon>Bacteria</taxon>
        <taxon>Pseudomonadati</taxon>
        <taxon>Bacteroidota</taxon>
        <taxon>Flavobacteriia</taxon>
        <taxon>Flavobacteriales</taxon>
        <taxon>Flavobacteriaceae</taxon>
        <taxon>Aquimarina</taxon>
    </lineage>
</organism>
<dbReference type="EMBL" id="VFWZ01000008">
    <property type="protein sequence ID" value="TPN82809.1"/>
    <property type="molecule type" value="Genomic_DNA"/>
</dbReference>
<sequence>MNQQHRYTHLLKNSYPQLPPEVLHTVLKVLNIELGDFMQKLFNDEPREVILYAKIYSLYTQYKKTDHEV</sequence>
<accession>A0A504J6T0</accession>
<reference evidence="1 2" key="1">
    <citation type="submission" date="2019-06" db="EMBL/GenBank/DDBJ databases">
        <authorList>
            <person name="Meng X."/>
        </authorList>
    </citation>
    <scope>NUCLEOTIDE SEQUENCE [LARGE SCALE GENOMIC DNA]</scope>
    <source>
        <strain evidence="1 2">M625</strain>
    </source>
</reference>
<evidence type="ECO:0000313" key="2">
    <source>
        <dbReference type="Proteomes" id="UP000315540"/>
    </source>
</evidence>
<dbReference type="Proteomes" id="UP000315540">
    <property type="component" value="Unassembled WGS sequence"/>
</dbReference>
<evidence type="ECO:0000313" key="1">
    <source>
        <dbReference type="EMBL" id="TPN82809.1"/>
    </source>
</evidence>
<gene>
    <name evidence="1" type="ORF">FHK87_20495</name>
</gene>
<keyword evidence="2" id="KW-1185">Reference proteome</keyword>